<comment type="caution">
    <text evidence="3">The sequence shown here is derived from an EMBL/GenBank/DDBJ whole genome shotgun (WGS) entry which is preliminary data.</text>
</comment>
<dbReference type="Proteomes" id="UP000036958">
    <property type="component" value="Unassembled WGS sequence"/>
</dbReference>
<gene>
    <name evidence="3" type="ORF">NC99_13620</name>
</gene>
<dbReference type="STRING" id="1409788.NC99_13620"/>
<sequence length="314" mass="35652">MKKTILYILLGLFVCTNLFAQDEESADVVEKDKPVRFAWESGMLIDQQTSHIPTVKTLEMVIQHKFGSIDNGSSDLWGIYAPAGNIRLGLNYVVANNVQIGWGISKRNMYNDFNAKWTIFEQTRKNQVPVFVTVYANAAIDGMNRDDVELFNFEEPGQKFDYKFNNRLSYFAQLIIGRKVTNALSVQGAVSFSHANFVPQWHDHDRVGLHFNGRLKVSPQGAIIFNYDVPLQIDGISEQHPDWNSTNTPGWDGPYHPEPNLSFGYEVSTSTHAFQIYMGNSPAMLLQDMMINNNTGIDFDNFAIGFTITRLWSF</sequence>
<evidence type="ECO:0000313" key="4">
    <source>
        <dbReference type="Proteomes" id="UP000036958"/>
    </source>
</evidence>
<dbReference type="AlphaFoldDB" id="A0A0L8VBH9"/>
<feature type="chain" id="PRO_5005591334" description="DUF5777 domain-containing protein" evidence="1">
    <location>
        <begin position="21"/>
        <end position="314"/>
    </location>
</feature>
<proteinExistence type="predicted"/>
<protein>
    <recommendedName>
        <fullName evidence="2">DUF5777 domain-containing protein</fullName>
    </recommendedName>
</protein>
<evidence type="ECO:0000256" key="1">
    <source>
        <dbReference type="SAM" id="SignalP"/>
    </source>
</evidence>
<feature type="domain" description="DUF5777" evidence="2">
    <location>
        <begin position="41"/>
        <end position="312"/>
    </location>
</feature>
<dbReference type="EMBL" id="LGIA01000069">
    <property type="protein sequence ID" value="KOH45811.1"/>
    <property type="molecule type" value="Genomic_DNA"/>
</dbReference>
<evidence type="ECO:0000259" key="2">
    <source>
        <dbReference type="Pfam" id="PF19089"/>
    </source>
</evidence>
<keyword evidence="4" id="KW-1185">Reference proteome</keyword>
<keyword evidence="1" id="KW-0732">Signal</keyword>
<dbReference type="InterPro" id="IPR045916">
    <property type="entry name" value="DUF5777"/>
</dbReference>
<feature type="signal peptide" evidence="1">
    <location>
        <begin position="1"/>
        <end position="20"/>
    </location>
</feature>
<dbReference type="OrthoDB" id="1117410at2"/>
<reference evidence="4" key="1">
    <citation type="submission" date="2015-07" db="EMBL/GenBank/DDBJ databases">
        <title>Genome sequencing of Sunxiuqinia dokdonensis strain SK.</title>
        <authorList>
            <person name="Ahn S."/>
            <person name="Kim B.-C."/>
        </authorList>
    </citation>
    <scope>NUCLEOTIDE SEQUENCE [LARGE SCALE GENOMIC DNA]</scope>
    <source>
        <strain evidence="4">SK</strain>
    </source>
</reference>
<accession>A0A0L8VBH9</accession>
<dbReference type="Pfam" id="PF19089">
    <property type="entry name" value="DUF5777"/>
    <property type="match status" value="1"/>
</dbReference>
<name>A0A0L8VBH9_9BACT</name>
<evidence type="ECO:0000313" key="3">
    <source>
        <dbReference type="EMBL" id="KOH45811.1"/>
    </source>
</evidence>
<dbReference type="RefSeq" id="WP_157624542.1">
    <property type="nucleotide sequence ID" value="NZ_LGIA01000069.1"/>
</dbReference>
<organism evidence="3 4">
    <name type="scientific">Sunxiuqinia dokdonensis</name>
    <dbReference type="NCBI Taxonomy" id="1409788"/>
    <lineage>
        <taxon>Bacteria</taxon>
        <taxon>Pseudomonadati</taxon>
        <taxon>Bacteroidota</taxon>
        <taxon>Bacteroidia</taxon>
        <taxon>Marinilabiliales</taxon>
        <taxon>Prolixibacteraceae</taxon>
        <taxon>Sunxiuqinia</taxon>
    </lineage>
</organism>